<keyword evidence="2" id="KW-1185">Reference proteome</keyword>
<evidence type="ECO:0000313" key="1">
    <source>
        <dbReference type="EMBL" id="MBE1602779.1"/>
    </source>
</evidence>
<dbReference type="EMBL" id="JADBGF010000001">
    <property type="protein sequence ID" value="MBE1602779.1"/>
    <property type="molecule type" value="Genomic_DNA"/>
</dbReference>
<comment type="caution">
    <text evidence="1">The sequence shown here is derived from an EMBL/GenBank/DDBJ whole genome shotgun (WGS) entry which is preliminary data.</text>
</comment>
<dbReference type="GeneID" id="86833331"/>
<dbReference type="RefSeq" id="WP_159026113.1">
    <property type="nucleotide sequence ID" value="NZ_JADBGF010000001.1"/>
</dbReference>
<evidence type="ECO:0000313" key="2">
    <source>
        <dbReference type="Proteomes" id="UP000629287"/>
    </source>
</evidence>
<dbReference type="OrthoDB" id="4334570at2"/>
<organism evidence="1 2">
    <name type="scientific">Streptomyces stelliscabiei</name>
    <dbReference type="NCBI Taxonomy" id="146820"/>
    <lineage>
        <taxon>Bacteria</taxon>
        <taxon>Bacillati</taxon>
        <taxon>Actinomycetota</taxon>
        <taxon>Actinomycetes</taxon>
        <taxon>Kitasatosporales</taxon>
        <taxon>Streptomycetaceae</taxon>
        <taxon>Streptomyces</taxon>
    </lineage>
</organism>
<name>A0A8I0TWF8_9ACTN</name>
<dbReference type="AlphaFoldDB" id="A0A8I0TWF8"/>
<proteinExistence type="predicted"/>
<dbReference type="Proteomes" id="UP000629287">
    <property type="component" value="Unassembled WGS sequence"/>
</dbReference>
<gene>
    <name evidence="1" type="ORF">H4687_008908</name>
</gene>
<protein>
    <submittedName>
        <fullName evidence="1">Uncharacterized protein</fullName>
    </submittedName>
</protein>
<sequence>MKEIRATKVQYTLISGQVVHDADFPTGRTRAEAAQRIGAQGVGRTSGGSCCQGH</sequence>
<accession>A0A8I0TWF8</accession>
<reference evidence="1 2" key="1">
    <citation type="submission" date="2020-10" db="EMBL/GenBank/DDBJ databases">
        <title>Sequencing the genomes of 1000 actinobacteria strains.</title>
        <authorList>
            <person name="Klenk H.-P."/>
        </authorList>
    </citation>
    <scope>NUCLEOTIDE SEQUENCE [LARGE SCALE GENOMIC DNA]</scope>
    <source>
        <strain evidence="1 2">DSM 41803</strain>
    </source>
</reference>